<reference evidence="1 2" key="1">
    <citation type="submission" date="2024-02" db="EMBL/GenBank/DDBJ databases">
        <title>Rhodopirellula caenicola NBRC 110016.</title>
        <authorList>
            <person name="Ichikawa N."/>
            <person name="Katano-Makiyama Y."/>
            <person name="Hidaka K."/>
        </authorList>
    </citation>
    <scope>NUCLEOTIDE SEQUENCE [LARGE SCALE GENOMIC DNA]</scope>
    <source>
        <strain evidence="1 2">NBRC 110016</strain>
    </source>
</reference>
<evidence type="ECO:0000313" key="2">
    <source>
        <dbReference type="Proteomes" id="UP001416858"/>
    </source>
</evidence>
<dbReference type="Proteomes" id="UP001416858">
    <property type="component" value="Unassembled WGS sequence"/>
</dbReference>
<gene>
    <name evidence="1" type="ORF">Rcae01_01749</name>
</gene>
<evidence type="ECO:0000313" key="1">
    <source>
        <dbReference type="EMBL" id="GAA5506297.1"/>
    </source>
</evidence>
<keyword evidence="2" id="KW-1185">Reference proteome</keyword>
<name>A0ABP9VMA3_9BACT</name>
<sequence>MDFVHYDHSGSCLEGIFYALTFGDFFDEPERDDTWISVQGDEDIFVEMEETVHRDVRCKKGHHYGGLLNGKFNMRSSTNGKAFSCPEGYHVISSESNQILKQAGFSNYLVAPLDPQPYSRHQHRLWGLCFSDLPMDRAVVYNGTIPKCPSCGSAMVCEYCAMPYGICRTCQKGKLKYFGTEKAFLASAKDLDTFELPIVLPAYRPVVDGSKWNGEDFVNLHTRSIVTRRVLQVFQEAGICPAYGEPIKVWVDKCNESKLKMLEKAKSTDSLNSK</sequence>
<accession>A0ABP9VMA3</accession>
<proteinExistence type="predicted"/>
<organism evidence="1 2">
    <name type="scientific">Novipirellula caenicola</name>
    <dbReference type="NCBI Taxonomy" id="1536901"/>
    <lineage>
        <taxon>Bacteria</taxon>
        <taxon>Pseudomonadati</taxon>
        <taxon>Planctomycetota</taxon>
        <taxon>Planctomycetia</taxon>
        <taxon>Pirellulales</taxon>
        <taxon>Pirellulaceae</taxon>
        <taxon>Novipirellula</taxon>
    </lineage>
</organism>
<comment type="caution">
    <text evidence="1">The sequence shown here is derived from an EMBL/GenBank/DDBJ whole genome shotgun (WGS) entry which is preliminary data.</text>
</comment>
<protein>
    <submittedName>
        <fullName evidence="1">Uncharacterized protein</fullName>
    </submittedName>
</protein>
<dbReference type="EMBL" id="BAABRO010000003">
    <property type="protein sequence ID" value="GAA5506297.1"/>
    <property type="molecule type" value="Genomic_DNA"/>
</dbReference>